<gene>
    <name evidence="1" type="ORF">ASB62_08635</name>
</gene>
<accession>A0A101J5K6</accession>
<dbReference type="AlphaFoldDB" id="A0A101J5K6"/>
<organism evidence="1 2">
    <name type="scientific">Chlorobium limicola</name>
    <dbReference type="NCBI Taxonomy" id="1092"/>
    <lineage>
        <taxon>Bacteria</taxon>
        <taxon>Pseudomonadati</taxon>
        <taxon>Chlorobiota</taxon>
        <taxon>Chlorobiia</taxon>
        <taxon>Chlorobiales</taxon>
        <taxon>Chlorobiaceae</taxon>
        <taxon>Chlorobium/Pelodictyon group</taxon>
        <taxon>Chlorobium</taxon>
    </lineage>
</organism>
<keyword evidence="2" id="KW-1185">Reference proteome</keyword>
<sequence length="76" mass="8951">MLPFAERMIIPGVPDRYSREAILLLCWLMGRNFRIVADNITAYLYWKWNYILDAVTCIDLFAIFCNVTFSPEKVDL</sequence>
<evidence type="ECO:0000313" key="2">
    <source>
        <dbReference type="Proteomes" id="UP000053937"/>
    </source>
</evidence>
<evidence type="ECO:0000313" key="1">
    <source>
        <dbReference type="EMBL" id="KUL20642.1"/>
    </source>
</evidence>
<reference evidence="1 2" key="1">
    <citation type="submission" date="2015-10" db="EMBL/GenBank/DDBJ databases">
        <title>Draft Genome Sequence of Chlorobium limicola strain Frasassi Growing under Artificial Lighting in the Frasassi Cave System.</title>
        <authorList>
            <person name="Mansor M."/>
            <person name="Macalady J."/>
        </authorList>
    </citation>
    <scope>NUCLEOTIDE SEQUENCE [LARGE SCALE GENOMIC DNA]</scope>
    <source>
        <strain evidence="1 2">Frasassi</strain>
    </source>
</reference>
<proteinExistence type="predicted"/>
<name>A0A101J5K6_CHLLI</name>
<protein>
    <submittedName>
        <fullName evidence="1">Uncharacterized protein</fullName>
    </submittedName>
</protein>
<comment type="caution">
    <text evidence="1">The sequence shown here is derived from an EMBL/GenBank/DDBJ whole genome shotgun (WGS) entry which is preliminary data.</text>
</comment>
<dbReference type="Proteomes" id="UP000053937">
    <property type="component" value="Unassembled WGS sequence"/>
</dbReference>
<dbReference type="EMBL" id="LMBR01000220">
    <property type="protein sequence ID" value="KUL20642.1"/>
    <property type="molecule type" value="Genomic_DNA"/>
</dbReference>